<comment type="caution">
    <text evidence="2">The sequence shown here is derived from an EMBL/GenBank/DDBJ whole genome shotgun (WGS) entry which is preliminary data.</text>
</comment>
<evidence type="ECO:0000313" key="3">
    <source>
        <dbReference type="Proteomes" id="UP000274271"/>
    </source>
</evidence>
<feature type="domain" description="HTH LytTR-type" evidence="1">
    <location>
        <begin position="1"/>
        <end position="101"/>
    </location>
</feature>
<name>A0A3P1CLG6_9BACT</name>
<protein>
    <recommendedName>
        <fullName evidence="1">HTH LytTR-type domain-containing protein</fullName>
    </recommendedName>
</protein>
<evidence type="ECO:0000313" key="2">
    <source>
        <dbReference type="EMBL" id="RRB13754.1"/>
    </source>
</evidence>
<dbReference type="AlphaFoldDB" id="A0A3P1CLG6"/>
<dbReference type="GO" id="GO:0003677">
    <property type="term" value="F:DNA binding"/>
    <property type="evidence" value="ECO:0007669"/>
    <property type="project" value="InterPro"/>
</dbReference>
<dbReference type="SUPFAM" id="SSF52172">
    <property type="entry name" value="CheY-like"/>
    <property type="match status" value="1"/>
</dbReference>
<accession>A0A3P1CLG6</accession>
<gene>
    <name evidence="2" type="ORF">EHT87_15955</name>
</gene>
<sequence length="282" mass="31147">MIQKAIQYPALIKYLKGFSNYTWLHYCDGRKVLVAKSLCFFEKRLPGFFRVHKTALVNPYYIMDFKAPPGHKMAGSISLKDGVTLPVSRRRWGQIIDLLSVALVSSSASFQADKDSGLSALTPPLVESGGKASRNPVVRTIWVVMADEIKGGLLQQYMAENWPQWRLLLFETSTGLQKALLGVDDAEMPAMIVLDGGQTTSMVTLQLIKSSPRFRFIPTILLTSAASHDLAQQGYASGANSVIIHPTDLTRFIQVLEKIFRYWLSMASPPQVVSAGIRAAVA</sequence>
<reference evidence="2 3" key="1">
    <citation type="submission" date="2018-11" db="EMBL/GenBank/DDBJ databases">
        <authorList>
            <person name="Zhou Z."/>
            <person name="Wang G."/>
        </authorList>
    </citation>
    <scope>NUCLEOTIDE SEQUENCE [LARGE SCALE GENOMIC DNA]</scope>
    <source>
        <strain evidence="2 3">KCTC42998</strain>
    </source>
</reference>
<dbReference type="Proteomes" id="UP000274271">
    <property type="component" value="Unassembled WGS sequence"/>
</dbReference>
<dbReference type="OrthoDB" id="935481at2"/>
<proteinExistence type="predicted"/>
<dbReference type="Gene3D" id="3.40.50.2300">
    <property type="match status" value="1"/>
</dbReference>
<dbReference type="SMART" id="SM00850">
    <property type="entry name" value="LytTR"/>
    <property type="match status" value="1"/>
</dbReference>
<dbReference type="InterPro" id="IPR007492">
    <property type="entry name" value="LytTR_DNA-bd_dom"/>
</dbReference>
<evidence type="ECO:0000259" key="1">
    <source>
        <dbReference type="PROSITE" id="PS50930"/>
    </source>
</evidence>
<dbReference type="RefSeq" id="WP_124907651.1">
    <property type="nucleotide sequence ID" value="NZ_RQJP01000003.1"/>
</dbReference>
<dbReference type="Gene3D" id="2.40.50.1020">
    <property type="entry name" value="LytTr DNA-binding domain"/>
    <property type="match status" value="1"/>
</dbReference>
<dbReference type="EMBL" id="RQJP01000003">
    <property type="protein sequence ID" value="RRB13754.1"/>
    <property type="molecule type" value="Genomic_DNA"/>
</dbReference>
<dbReference type="InterPro" id="IPR011006">
    <property type="entry name" value="CheY-like_superfamily"/>
</dbReference>
<keyword evidence="3" id="KW-1185">Reference proteome</keyword>
<dbReference type="PROSITE" id="PS50930">
    <property type="entry name" value="HTH_LYTTR"/>
    <property type="match status" value="1"/>
</dbReference>
<dbReference type="Pfam" id="PF04397">
    <property type="entry name" value="LytTR"/>
    <property type="match status" value="1"/>
</dbReference>
<organism evidence="2 3">
    <name type="scientific">Larkinella knui</name>
    <dbReference type="NCBI Taxonomy" id="2025310"/>
    <lineage>
        <taxon>Bacteria</taxon>
        <taxon>Pseudomonadati</taxon>
        <taxon>Bacteroidota</taxon>
        <taxon>Cytophagia</taxon>
        <taxon>Cytophagales</taxon>
        <taxon>Spirosomataceae</taxon>
        <taxon>Larkinella</taxon>
    </lineage>
</organism>